<gene>
    <name evidence="2" type="ORF">GIL414_LOCUS69850</name>
</gene>
<dbReference type="Proteomes" id="UP000681720">
    <property type="component" value="Unassembled WGS sequence"/>
</dbReference>
<evidence type="ECO:0000313" key="2">
    <source>
        <dbReference type="EMBL" id="CAF5182607.1"/>
    </source>
</evidence>
<proteinExistence type="predicted"/>
<protein>
    <submittedName>
        <fullName evidence="2">Uncharacterized protein</fullName>
    </submittedName>
</protein>
<reference evidence="2" key="1">
    <citation type="submission" date="2021-02" db="EMBL/GenBank/DDBJ databases">
        <authorList>
            <person name="Nowell W R."/>
        </authorList>
    </citation>
    <scope>NUCLEOTIDE SEQUENCE</scope>
</reference>
<organism evidence="2 3">
    <name type="scientific">Rotaria magnacalcarata</name>
    <dbReference type="NCBI Taxonomy" id="392030"/>
    <lineage>
        <taxon>Eukaryota</taxon>
        <taxon>Metazoa</taxon>
        <taxon>Spiralia</taxon>
        <taxon>Gnathifera</taxon>
        <taxon>Rotifera</taxon>
        <taxon>Eurotatoria</taxon>
        <taxon>Bdelloidea</taxon>
        <taxon>Philodinida</taxon>
        <taxon>Philodinidae</taxon>
        <taxon>Rotaria</taxon>
    </lineage>
</organism>
<evidence type="ECO:0000256" key="1">
    <source>
        <dbReference type="SAM" id="Phobius"/>
    </source>
</evidence>
<sequence length="158" mass="18275">MAMIFGQVIFLKVRRIIQFLICLLFIILILTVYSSWLLKFTNAKKIYDNALSKQTLNDIFSEQLGFGRSDLAKYIHLDLKGAPPKANKFYDSFFNFLQNLQMGVKGVLIEYEDTLPLHGNLANISFRVHGRLSFAPNWFLQIKIPKWGFDLGKPIWGK</sequence>
<accession>A0A8S3HG14</accession>
<keyword evidence="1" id="KW-0812">Transmembrane</keyword>
<keyword evidence="1" id="KW-1133">Transmembrane helix</keyword>
<name>A0A8S3HG14_9BILA</name>
<dbReference type="EMBL" id="CAJOBJ010330989">
    <property type="protein sequence ID" value="CAF5182607.1"/>
    <property type="molecule type" value="Genomic_DNA"/>
</dbReference>
<keyword evidence="1" id="KW-0472">Membrane</keyword>
<feature type="transmembrane region" description="Helical" evidence="1">
    <location>
        <begin position="16"/>
        <end position="38"/>
    </location>
</feature>
<evidence type="ECO:0000313" key="3">
    <source>
        <dbReference type="Proteomes" id="UP000681720"/>
    </source>
</evidence>
<dbReference type="AlphaFoldDB" id="A0A8S3HG14"/>
<comment type="caution">
    <text evidence="2">The sequence shown here is derived from an EMBL/GenBank/DDBJ whole genome shotgun (WGS) entry which is preliminary data.</text>
</comment>